<feature type="domain" description="DJ-1/PfpI" evidence="1">
    <location>
        <begin position="14"/>
        <end position="179"/>
    </location>
</feature>
<dbReference type="Proteomes" id="UP000000365">
    <property type="component" value="Chromosome"/>
</dbReference>
<dbReference type="InterPro" id="IPR002818">
    <property type="entry name" value="DJ-1/PfpI"/>
</dbReference>
<name>A2SRY3_METLZ</name>
<dbReference type="eggNOG" id="arCOG00769">
    <property type="taxonomic scope" value="Archaea"/>
</dbReference>
<protein>
    <submittedName>
        <fullName evidence="2">ThiJ/PfpI domain protein</fullName>
    </submittedName>
</protein>
<dbReference type="KEGG" id="mla:Mlab_0918"/>
<evidence type="ECO:0000313" key="2">
    <source>
        <dbReference type="EMBL" id="ABN07089.1"/>
    </source>
</evidence>
<dbReference type="STRING" id="410358.Mlab_0918"/>
<dbReference type="HOGENOM" id="CLU_000445_44_4_2"/>
<evidence type="ECO:0000313" key="3">
    <source>
        <dbReference type="Proteomes" id="UP000000365"/>
    </source>
</evidence>
<evidence type="ECO:0000259" key="1">
    <source>
        <dbReference type="Pfam" id="PF01965"/>
    </source>
</evidence>
<dbReference type="AlphaFoldDB" id="A2SRY3"/>
<dbReference type="GO" id="GO:0005737">
    <property type="term" value="C:cytoplasm"/>
    <property type="evidence" value="ECO:0007669"/>
    <property type="project" value="TreeGrafter"/>
</dbReference>
<dbReference type="InterPro" id="IPR050325">
    <property type="entry name" value="Prot/Nucl_acid_deglycase"/>
</dbReference>
<dbReference type="SUPFAM" id="SSF52317">
    <property type="entry name" value="Class I glutamine amidotransferase-like"/>
    <property type="match status" value="1"/>
</dbReference>
<dbReference type="PANTHER" id="PTHR48094">
    <property type="entry name" value="PROTEIN/NUCLEIC ACID DEGLYCASE DJ-1-RELATED"/>
    <property type="match status" value="1"/>
</dbReference>
<proteinExistence type="predicted"/>
<reference evidence="2 3" key="1">
    <citation type="journal article" date="2009" name="Stand. Genomic Sci.">
        <title>Complete genome sequence of Methanocorpusculum labreanum type strain Z.</title>
        <authorList>
            <person name="Anderson I.J."/>
            <person name="Sieprawska-Lupa M."/>
            <person name="Goltsman E."/>
            <person name="Lapidus A."/>
            <person name="Copeland A."/>
            <person name="Glavina Del Rio T."/>
            <person name="Tice H."/>
            <person name="Dalin E."/>
            <person name="Barry K."/>
            <person name="Pitluck S."/>
            <person name="Hauser L."/>
            <person name="Land M."/>
            <person name="Lucas S."/>
            <person name="Richardson P."/>
            <person name="Whitman W.B."/>
            <person name="Kyrpides N.C."/>
        </authorList>
    </citation>
    <scope>NUCLEOTIDE SEQUENCE [LARGE SCALE GENOMIC DNA]</scope>
    <source>
        <strain evidence="3">ATCC 43576 / DSM 4855 / Z</strain>
    </source>
</reference>
<dbReference type="EMBL" id="CP000559">
    <property type="protein sequence ID" value="ABN07089.1"/>
    <property type="molecule type" value="Genomic_DNA"/>
</dbReference>
<gene>
    <name evidence="2" type="ordered locus">Mlab_0918</name>
</gene>
<keyword evidence="3" id="KW-1185">Reference proteome</keyword>
<accession>A2SRY3</accession>
<dbReference type="InterPro" id="IPR029062">
    <property type="entry name" value="Class_I_gatase-like"/>
</dbReference>
<dbReference type="PANTHER" id="PTHR48094:SF12">
    <property type="entry name" value="PARKINSON DISEASE PROTEIN 7 HOMOLOG"/>
    <property type="match status" value="1"/>
</dbReference>
<sequence length="183" mass="19702">MNNLNPLEAQPYSMKILFVIASDRFIDMGYTVPKRILEEQGVECLTASTIHGTCYGMHGEIVESDFSFSEVNPADFDGIVIDGGIGCQDELWRNEKLIDITNKIGVSGKLAAAICLAPVILAEAGLLAGKKATCLQTPATLRVLTLDKAEIVQDKVVADGSIVTAQTPFDAEEFGRAILSVIR</sequence>
<organism evidence="2 3">
    <name type="scientific">Methanocorpusculum labreanum (strain ATCC 43576 / DSM 4855 / Z)</name>
    <dbReference type="NCBI Taxonomy" id="410358"/>
    <lineage>
        <taxon>Archaea</taxon>
        <taxon>Methanobacteriati</taxon>
        <taxon>Methanobacteriota</taxon>
        <taxon>Stenosarchaea group</taxon>
        <taxon>Methanomicrobia</taxon>
        <taxon>Methanomicrobiales</taxon>
        <taxon>Methanocorpusculaceae</taxon>
        <taxon>Methanocorpusculum</taxon>
    </lineage>
</organism>
<dbReference type="Gene3D" id="3.40.50.880">
    <property type="match status" value="1"/>
</dbReference>
<dbReference type="Pfam" id="PF01965">
    <property type="entry name" value="DJ-1_PfpI"/>
    <property type="match status" value="1"/>
</dbReference>